<protein>
    <submittedName>
        <fullName evidence="2">Uncharacterized protein</fullName>
    </submittedName>
</protein>
<feature type="transmembrane region" description="Helical" evidence="1">
    <location>
        <begin position="6"/>
        <end position="25"/>
    </location>
</feature>
<comment type="caution">
    <text evidence="2">The sequence shown here is derived from an EMBL/GenBank/DDBJ whole genome shotgun (WGS) entry which is preliminary data.</text>
</comment>
<keyword evidence="1" id="KW-0472">Membrane</keyword>
<keyword evidence="1" id="KW-1133">Transmembrane helix</keyword>
<dbReference type="Proteomes" id="UP001299046">
    <property type="component" value="Unassembled WGS sequence"/>
</dbReference>
<dbReference type="RefSeq" id="WP_224863001.1">
    <property type="nucleotide sequence ID" value="NZ_JAYJJS010000030.1"/>
</dbReference>
<reference evidence="2 3" key="1">
    <citation type="submission" date="2023-12" db="EMBL/GenBank/DDBJ databases">
        <title>Description of new species of Mycobacterium terrae complex isolated from sewage at the Sao Paulo Zoological Park Foundation in Brazil.</title>
        <authorList>
            <person name="Romagnoli C.L."/>
            <person name="Conceicao E.C."/>
            <person name="Machado E."/>
            <person name="Barreto L.B.P.F."/>
            <person name="Sharma A."/>
            <person name="Silva N.M."/>
            <person name="Marques L.E."/>
            <person name="Juliana M.A."/>
            <person name="Lourenco M.C.S."/>
            <person name="Digiampietri L.A."/>
            <person name="Suffys P.N."/>
            <person name="Viana-Niero C."/>
        </authorList>
    </citation>
    <scope>NUCLEOTIDE SEQUENCE [LARGE SCALE GENOMIC DNA]</scope>
    <source>
        <strain evidence="2 3">MYC123</strain>
    </source>
</reference>
<organism evidence="2 3">
    <name type="scientific">[Mycobacterium] zoologicum</name>
    <dbReference type="NCBI Taxonomy" id="2872311"/>
    <lineage>
        <taxon>Bacteria</taxon>
        <taxon>Bacillati</taxon>
        <taxon>Actinomycetota</taxon>
        <taxon>Actinomycetes</taxon>
        <taxon>Mycobacteriales</taxon>
        <taxon>Mycobacteriaceae</taxon>
        <taxon>Mycolicibacter</taxon>
    </lineage>
</organism>
<proteinExistence type="predicted"/>
<keyword evidence="1" id="KW-0812">Transmembrane</keyword>
<evidence type="ECO:0000256" key="1">
    <source>
        <dbReference type="SAM" id="Phobius"/>
    </source>
</evidence>
<evidence type="ECO:0000313" key="2">
    <source>
        <dbReference type="EMBL" id="MEB3048306.1"/>
    </source>
</evidence>
<evidence type="ECO:0000313" key="3">
    <source>
        <dbReference type="Proteomes" id="UP001299046"/>
    </source>
</evidence>
<sequence length="163" mass="17631">MLVLPILIGVVLAVMLLAGYLWGLADDAKLRRMQPYTVEQQQKHGEALIAGLNSRNPEQVDLFHTDDDEAAAARARITRNVEAAMPNPGCHYVLESVHDDGEQGRRSVGWLGNGNGGIETYQYHLSVIEVCPNAHPVPLKIGVIAVPSGMAGQWADAALSIEQ</sequence>
<gene>
    <name evidence="2" type="ORF">KV112_00930</name>
</gene>
<keyword evidence="3" id="KW-1185">Reference proteome</keyword>
<accession>A0ABU5YE31</accession>
<dbReference type="EMBL" id="JAYJJT010000001">
    <property type="protein sequence ID" value="MEB3048306.1"/>
    <property type="molecule type" value="Genomic_DNA"/>
</dbReference>
<name>A0ABU5YE31_9MYCO</name>